<feature type="active site" description="Proton acceptor" evidence="4">
    <location>
        <position position="77"/>
    </location>
</feature>
<dbReference type="PANTHER" id="PTHR43213:SF5">
    <property type="entry name" value="BIFUNCTIONAL DTTP_UTP PYROPHOSPHATASE_METHYLTRANSFERASE PROTEIN-RELATED"/>
    <property type="match status" value="1"/>
</dbReference>
<dbReference type="PANTHER" id="PTHR43213">
    <property type="entry name" value="BIFUNCTIONAL DTTP/UTP PYROPHOSPHATASE/METHYLTRANSFERASE PROTEIN-RELATED"/>
    <property type="match status" value="1"/>
</dbReference>
<dbReference type="Pfam" id="PF02545">
    <property type="entry name" value="Maf"/>
    <property type="match status" value="1"/>
</dbReference>
<comment type="caution">
    <text evidence="4">Lacks conserved residue(s) required for the propagation of feature annotation.</text>
</comment>
<dbReference type="EC" id="3.6.1.9" evidence="4"/>
<dbReference type="Proteomes" id="UP001054820">
    <property type="component" value="Chromosome"/>
</dbReference>
<name>A0ABN6CZ98_9GAMM</name>
<feature type="site" description="Important for substrate specificity" evidence="4">
    <location>
        <position position="78"/>
    </location>
</feature>
<evidence type="ECO:0000313" key="5">
    <source>
        <dbReference type="EMBL" id="BCN93939.1"/>
    </source>
</evidence>
<evidence type="ECO:0000256" key="3">
    <source>
        <dbReference type="ARBA" id="ARBA00023080"/>
    </source>
</evidence>
<evidence type="ECO:0000256" key="2">
    <source>
        <dbReference type="ARBA" id="ARBA00022801"/>
    </source>
</evidence>
<keyword evidence="2 4" id="KW-0378">Hydrolase</keyword>
<keyword evidence="3 4" id="KW-0546">Nucleotide metabolism</keyword>
<comment type="subcellular location">
    <subcellularLocation>
        <location evidence="4">Cytoplasm</location>
    </subcellularLocation>
</comment>
<gene>
    <name evidence="5" type="ORF">THMIRHAM_17240</name>
</gene>
<comment type="similarity">
    <text evidence="4">Belongs to the Maf family. YhdE subfamily.</text>
</comment>
<protein>
    <recommendedName>
        <fullName evidence="4">dTTP/UTP pyrophosphatase</fullName>
        <shortName evidence="4">dTTPase/UTPase</shortName>
        <ecNumber evidence="4">3.6.1.9</ecNumber>
    </recommendedName>
    <alternativeName>
        <fullName evidence="4">Nucleoside triphosphate pyrophosphatase</fullName>
    </alternativeName>
    <alternativeName>
        <fullName evidence="4">Nucleotide pyrophosphatase</fullName>
        <shortName evidence="4">Nucleotide PPase</shortName>
    </alternativeName>
</protein>
<dbReference type="NCBIfam" id="TIGR00172">
    <property type="entry name" value="maf"/>
    <property type="match status" value="1"/>
</dbReference>
<evidence type="ECO:0000256" key="1">
    <source>
        <dbReference type="ARBA" id="ARBA00001968"/>
    </source>
</evidence>
<dbReference type="InterPro" id="IPR029001">
    <property type="entry name" value="ITPase-like_fam"/>
</dbReference>
<proteinExistence type="inferred from homology"/>
<comment type="catalytic activity">
    <reaction evidence="4">
        <text>UTP + H2O = UMP + diphosphate + H(+)</text>
        <dbReference type="Rhea" id="RHEA:29395"/>
        <dbReference type="ChEBI" id="CHEBI:15377"/>
        <dbReference type="ChEBI" id="CHEBI:15378"/>
        <dbReference type="ChEBI" id="CHEBI:33019"/>
        <dbReference type="ChEBI" id="CHEBI:46398"/>
        <dbReference type="ChEBI" id="CHEBI:57865"/>
        <dbReference type="EC" id="3.6.1.9"/>
    </reaction>
</comment>
<organism evidence="5 6">
    <name type="scientific">Thiomicrorhabdus immobilis</name>
    <dbReference type="NCBI Taxonomy" id="2791037"/>
    <lineage>
        <taxon>Bacteria</taxon>
        <taxon>Pseudomonadati</taxon>
        <taxon>Pseudomonadota</taxon>
        <taxon>Gammaproteobacteria</taxon>
        <taxon>Thiotrichales</taxon>
        <taxon>Piscirickettsiaceae</taxon>
        <taxon>Thiomicrorhabdus</taxon>
    </lineage>
</organism>
<dbReference type="HAMAP" id="MF_00528">
    <property type="entry name" value="Maf"/>
    <property type="match status" value="1"/>
</dbReference>
<reference evidence="5" key="1">
    <citation type="journal article" date="2022" name="Arch. Microbiol.">
        <title>Thiomicrorhabdus immobilis sp. nov., a mesophilic sulfur-oxidizing bacterium isolated from sediment of a brackish lake in northern Japan.</title>
        <authorList>
            <person name="Kojima H."/>
            <person name="Mochizuki J."/>
            <person name="Kanda M."/>
            <person name="Watanabe T."/>
            <person name="Fukui M."/>
        </authorList>
    </citation>
    <scope>NUCLEOTIDE SEQUENCE</scope>
    <source>
        <strain evidence="5">Am19</strain>
    </source>
</reference>
<dbReference type="CDD" id="cd00555">
    <property type="entry name" value="Maf"/>
    <property type="match status" value="1"/>
</dbReference>
<dbReference type="RefSeq" id="WP_237261428.1">
    <property type="nucleotide sequence ID" value="NZ_AP024202.1"/>
</dbReference>
<sequence>MTQHLIKKPLYLASTSPRRKELLEQLNLDFDVVNAPVEEVALPHENPESYVRRIAIEKALAGFNKVAGKIVWVIGGDTAVLVAEQEIDSGMDAETRRFKVLGKPKNQADSYRMLSMLSGRSHQVLSATAVVFDGEVFSTVNTTKVHFKALTDDEIKAYISTGEPQDKAGSYAIQGLAAKFITRIEGSYSGVMGLPLFELNELLTQSGYYSN</sequence>
<evidence type="ECO:0000313" key="6">
    <source>
        <dbReference type="Proteomes" id="UP001054820"/>
    </source>
</evidence>
<accession>A0ABN6CZ98</accession>
<keyword evidence="4" id="KW-0963">Cytoplasm</keyword>
<evidence type="ECO:0000256" key="4">
    <source>
        <dbReference type="HAMAP-Rule" id="MF_00528"/>
    </source>
</evidence>
<keyword evidence="6" id="KW-1185">Reference proteome</keyword>
<dbReference type="EMBL" id="AP024202">
    <property type="protein sequence ID" value="BCN93939.1"/>
    <property type="molecule type" value="Genomic_DNA"/>
</dbReference>
<feature type="site" description="Important for substrate specificity" evidence="4">
    <location>
        <position position="174"/>
    </location>
</feature>
<comment type="cofactor">
    <cofactor evidence="1 4">
        <name>a divalent metal cation</name>
        <dbReference type="ChEBI" id="CHEBI:60240"/>
    </cofactor>
</comment>
<dbReference type="PIRSF" id="PIRSF006305">
    <property type="entry name" value="Maf"/>
    <property type="match status" value="1"/>
</dbReference>
<dbReference type="InterPro" id="IPR003697">
    <property type="entry name" value="Maf-like"/>
</dbReference>
<dbReference type="SUPFAM" id="SSF52972">
    <property type="entry name" value="ITPase-like"/>
    <property type="match status" value="1"/>
</dbReference>
<comment type="catalytic activity">
    <reaction evidence="4">
        <text>dTTP + H2O = dTMP + diphosphate + H(+)</text>
        <dbReference type="Rhea" id="RHEA:28534"/>
        <dbReference type="ChEBI" id="CHEBI:15377"/>
        <dbReference type="ChEBI" id="CHEBI:15378"/>
        <dbReference type="ChEBI" id="CHEBI:33019"/>
        <dbReference type="ChEBI" id="CHEBI:37568"/>
        <dbReference type="ChEBI" id="CHEBI:63528"/>
        <dbReference type="EC" id="3.6.1.9"/>
    </reaction>
</comment>
<comment type="function">
    <text evidence="4">Nucleoside triphosphate pyrophosphatase that hydrolyzes dTTP and UTP. May have a dual role in cell division arrest and in preventing the incorporation of modified nucleotides into cellular nucleic acids.</text>
</comment>
<dbReference type="Gene3D" id="3.90.950.10">
    <property type="match status" value="1"/>
</dbReference>
<feature type="site" description="Important for substrate specificity" evidence="4">
    <location>
        <position position="18"/>
    </location>
</feature>